<organism evidence="15 16">
    <name type="scientific">Sphingomonas melonis</name>
    <dbReference type="NCBI Taxonomy" id="152682"/>
    <lineage>
        <taxon>Bacteria</taxon>
        <taxon>Pseudomonadati</taxon>
        <taxon>Pseudomonadota</taxon>
        <taxon>Alphaproteobacteria</taxon>
        <taxon>Sphingomonadales</taxon>
        <taxon>Sphingomonadaceae</taxon>
        <taxon>Sphingomonas</taxon>
    </lineage>
</organism>
<feature type="transmembrane region" description="Helical" evidence="13">
    <location>
        <begin position="90"/>
        <end position="109"/>
    </location>
</feature>
<keyword evidence="6" id="KW-0441">Lipid A biosynthesis</keyword>
<evidence type="ECO:0000256" key="6">
    <source>
        <dbReference type="ARBA" id="ARBA00022556"/>
    </source>
</evidence>
<reference evidence="15 16" key="1">
    <citation type="submission" date="2015-01" db="EMBL/GenBank/DDBJ databases">
        <title>Genome of Sphingomonas taxi strain 30a.</title>
        <authorList>
            <person name="Eevers N."/>
            <person name="Van Hamme J."/>
            <person name="Bottos E."/>
            <person name="Weyens N."/>
            <person name="Vangronsveld J."/>
        </authorList>
    </citation>
    <scope>NUCLEOTIDE SEQUENCE [LARGE SCALE GENOMIC DNA]</scope>
    <source>
        <strain evidence="15 16">30a</strain>
    </source>
</reference>
<keyword evidence="4" id="KW-0444">Lipid biosynthesis</keyword>
<feature type="transmembrane region" description="Helical" evidence="13">
    <location>
        <begin position="6"/>
        <end position="25"/>
    </location>
</feature>
<keyword evidence="7 13" id="KW-0812">Transmembrane</keyword>
<accession>A0A0D1MIV0</accession>
<keyword evidence="2" id="KW-0813">Transport</keyword>
<feature type="transmembrane region" description="Helical" evidence="13">
    <location>
        <begin position="32"/>
        <end position="53"/>
    </location>
</feature>
<dbReference type="PANTHER" id="PTHR30561">
    <property type="entry name" value="SMR FAMILY PROTON-DEPENDENT DRUG EFFLUX TRANSPORTER SUGE"/>
    <property type="match status" value="1"/>
</dbReference>
<sequence length="277" mass="28423">MTLPLAAAAMMIASGSLHAIVNAVIKSGKNKMAGRATIDGTAALILLPGLLVVPLPHGAWGWLVASTAIHALYLLAVVRTYELADFSAAYPIMRGLAPPLTAIVSVVLLHEPASAIQIAGIAIVAGGILILSIGRHLSRPALGWAAICGCCTAAYTVADAHGVRAAPTVASFIVWDFVLMGVMIVAQFAVMTRGAVFADMRRQWGPGAIAGALSIGTYGLALAAFARGPTAPLAALRETGMVTALLIGVFWLREPVTAHRVAAIGAILCGAALILLR</sequence>
<dbReference type="Gene3D" id="1.10.3730.20">
    <property type="match status" value="2"/>
</dbReference>
<feature type="transmembrane region" description="Helical" evidence="13">
    <location>
        <begin position="259"/>
        <end position="276"/>
    </location>
</feature>
<feature type="transmembrane region" description="Helical" evidence="13">
    <location>
        <begin position="170"/>
        <end position="192"/>
    </location>
</feature>
<feature type="domain" description="EamA" evidence="14">
    <location>
        <begin position="142"/>
        <end position="275"/>
    </location>
</feature>
<keyword evidence="5" id="KW-0997">Cell inner membrane</keyword>
<evidence type="ECO:0000256" key="2">
    <source>
        <dbReference type="ARBA" id="ARBA00022448"/>
    </source>
</evidence>
<evidence type="ECO:0000256" key="4">
    <source>
        <dbReference type="ARBA" id="ARBA00022516"/>
    </source>
</evidence>
<evidence type="ECO:0000313" key="15">
    <source>
        <dbReference type="EMBL" id="KIU30292.1"/>
    </source>
</evidence>
<dbReference type="GO" id="GO:0022857">
    <property type="term" value="F:transmembrane transporter activity"/>
    <property type="evidence" value="ECO:0007669"/>
    <property type="project" value="InterPro"/>
</dbReference>
<feature type="transmembrane region" description="Helical" evidence="13">
    <location>
        <begin position="141"/>
        <end position="158"/>
    </location>
</feature>
<dbReference type="SUPFAM" id="SSF103481">
    <property type="entry name" value="Multidrug resistance efflux transporter EmrE"/>
    <property type="match status" value="2"/>
</dbReference>
<feature type="transmembrane region" description="Helical" evidence="13">
    <location>
        <begin position="204"/>
        <end position="225"/>
    </location>
</feature>
<dbReference type="EMBL" id="JXTP01000005">
    <property type="protein sequence ID" value="KIU30292.1"/>
    <property type="molecule type" value="Genomic_DNA"/>
</dbReference>
<dbReference type="InterPro" id="IPR037185">
    <property type="entry name" value="EmrE-like"/>
</dbReference>
<dbReference type="InterPro" id="IPR000620">
    <property type="entry name" value="EamA_dom"/>
</dbReference>
<evidence type="ECO:0000256" key="10">
    <source>
        <dbReference type="ARBA" id="ARBA00023098"/>
    </source>
</evidence>
<dbReference type="GO" id="GO:0005886">
    <property type="term" value="C:plasma membrane"/>
    <property type="evidence" value="ECO:0007669"/>
    <property type="project" value="UniProtKB-SubCell"/>
</dbReference>
<evidence type="ECO:0000256" key="5">
    <source>
        <dbReference type="ARBA" id="ARBA00022519"/>
    </source>
</evidence>
<evidence type="ECO:0000256" key="3">
    <source>
        <dbReference type="ARBA" id="ARBA00022475"/>
    </source>
</evidence>
<evidence type="ECO:0000256" key="13">
    <source>
        <dbReference type="SAM" id="Phobius"/>
    </source>
</evidence>
<keyword evidence="8" id="KW-0448">Lipopolysaccharide biosynthesis</keyword>
<protein>
    <recommendedName>
        <fullName evidence="14">EamA domain-containing protein</fullName>
    </recommendedName>
</protein>
<comment type="subcellular location">
    <subcellularLocation>
        <location evidence="1">Cell membrane</location>
        <topology evidence="1">Multi-pass membrane protein</topology>
    </subcellularLocation>
</comment>
<proteinExistence type="inferred from homology"/>
<keyword evidence="3" id="KW-1003">Cell membrane</keyword>
<dbReference type="PANTHER" id="PTHR30561:SF1">
    <property type="entry name" value="MULTIDRUG TRANSPORTER EMRE"/>
    <property type="match status" value="1"/>
</dbReference>
<evidence type="ECO:0000259" key="14">
    <source>
        <dbReference type="Pfam" id="PF00892"/>
    </source>
</evidence>
<dbReference type="InterPro" id="IPR000390">
    <property type="entry name" value="Small_drug/metabolite_transptr"/>
</dbReference>
<evidence type="ECO:0000313" key="16">
    <source>
        <dbReference type="Proteomes" id="UP000033203"/>
    </source>
</evidence>
<keyword evidence="11 13" id="KW-0472">Membrane</keyword>
<evidence type="ECO:0000256" key="9">
    <source>
        <dbReference type="ARBA" id="ARBA00022989"/>
    </source>
</evidence>
<keyword evidence="10" id="KW-0443">Lipid metabolism</keyword>
<evidence type="ECO:0000256" key="1">
    <source>
        <dbReference type="ARBA" id="ARBA00004651"/>
    </source>
</evidence>
<evidence type="ECO:0000256" key="7">
    <source>
        <dbReference type="ARBA" id="ARBA00022692"/>
    </source>
</evidence>
<dbReference type="GO" id="GO:0009103">
    <property type="term" value="P:lipopolysaccharide biosynthetic process"/>
    <property type="evidence" value="ECO:0007669"/>
    <property type="project" value="UniProtKB-KW"/>
</dbReference>
<evidence type="ECO:0000256" key="12">
    <source>
        <dbReference type="ARBA" id="ARBA00038032"/>
    </source>
</evidence>
<keyword evidence="9 13" id="KW-1133">Transmembrane helix</keyword>
<comment type="caution">
    <text evidence="15">The sequence shown here is derived from an EMBL/GenBank/DDBJ whole genome shotgun (WGS) entry which is preliminary data.</text>
</comment>
<dbReference type="AlphaFoldDB" id="A0A0D1MIV0"/>
<name>A0A0D1MIV0_9SPHN</name>
<dbReference type="Pfam" id="PF00892">
    <property type="entry name" value="EamA"/>
    <property type="match status" value="1"/>
</dbReference>
<evidence type="ECO:0000256" key="11">
    <source>
        <dbReference type="ARBA" id="ARBA00023136"/>
    </source>
</evidence>
<dbReference type="GO" id="GO:0009245">
    <property type="term" value="P:lipid A biosynthetic process"/>
    <property type="evidence" value="ECO:0007669"/>
    <property type="project" value="UniProtKB-KW"/>
</dbReference>
<dbReference type="PATRIC" id="fig|1549858.7.peg.2269"/>
<feature type="transmembrane region" description="Helical" evidence="13">
    <location>
        <begin position="59"/>
        <end position="78"/>
    </location>
</feature>
<gene>
    <name evidence="15" type="ORF">SR41_00530</name>
</gene>
<evidence type="ECO:0000256" key="8">
    <source>
        <dbReference type="ARBA" id="ARBA00022985"/>
    </source>
</evidence>
<feature type="transmembrane region" description="Helical" evidence="13">
    <location>
        <begin position="115"/>
        <end position="134"/>
    </location>
</feature>
<dbReference type="Proteomes" id="UP000033203">
    <property type="component" value="Unassembled WGS sequence"/>
</dbReference>
<comment type="similarity">
    <text evidence="12">Belongs to the drug/metabolite transporter (DMT) superfamily. Small multidrug resistance (SMR) (TC 2.A.7.1) family.</text>
</comment>